<evidence type="ECO:0000313" key="3">
    <source>
        <dbReference type="Proteomes" id="UP000639403"/>
    </source>
</evidence>
<feature type="domain" description="BTB" evidence="1">
    <location>
        <begin position="2501"/>
        <end position="2576"/>
    </location>
</feature>
<dbReference type="InterPro" id="IPR000210">
    <property type="entry name" value="BTB/POZ_dom"/>
</dbReference>
<comment type="caution">
    <text evidence="2">The sequence shown here is derived from an EMBL/GenBank/DDBJ whole genome shotgun (WGS) entry which is preliminary data.</text>
</comment>
<dbReference type="Proteomes" id="UP000639403">
    <property type="component" value="Unassembled WGS sequence"/>
</dbReference>
<evidence type="ECO:0000259" key="1">
    <source>
        <dbReference type="PROSITE" id="PS50097"/>
    </source>
</evidence>
<reference evidence="2" key="2">
    <citation type="journal article" name="Front. Microbiol.">
        <title>Degradative Capacity of Two Strains of Rhodonia placenta: From Phenotype to Genotype.</title>
        <authorList>
            <person name="Kolle M."/>
            <person name="Horta M.A.C."/>
            <person name="Nowrousian M."/>
            <person name="Ohm R.A."/>
            <person name="Benz J.P."/>
            <person name="Pilgard A."/>
        </authorList>
    </citation>
    <scope>NUCLEOTIDE SEQUENCE</scope>
    <source>
        <strain evidence="2">FPRL280</strain>
    </source>
</reference>
<dbReference type="SUPFAM" id="SSF54695">
    <property type="entry name" value="POZ domain"/>
    <property type="match status" value="1"/>
</dbReference>
<organism evidence="2 3">
    <name type="scientific">Rhodonia placenta</name>
    <dbReference type="NCBI Taxonomy" id="104341"/>
    <lineage>
        <taxon>Eukaryota</taxon>
        <taxon>Fungi</taxon>
        <taxon>Dikarya</taxon>
        <taxon>Basidiomycota</taxon>
        <taxon>Agaricomycotina</taxon>
        <taxon>Agaricomycetes</taxon>
        <taxon>Polyporales</taxon>
        <taxon>Adustoporiaceae</taxon>
        <taxon>Rhodonia</taxon>
    </lineage>
</organism>
<dbReference type="NCBIfam" id="NF047352">
    <property type="entry name" value="P_loop_sacsin"/>
    <property type="match status" value="1"/>
</dbReference>
<sequence length="2654" mass="297978">MSDFYEVVDLTANIESILKRYPFSIGIFRELLQNSDDAGATKQAFILDLRTHASDRLADEKLSVLQGASLLACNDTAFTEKDWSALRSINGSSKKTDTSTIGKYGIGMRSGYHLTDNIEVYSAGSLVIFDPHRTLIPEGGKKWDTTSLQERSPDQLSPFRGLPILDTVVRLPLRTPGHHSRLSTKVPRPDEIRTLMQQFVEDELAMVLLFLSHVEEIEILEIDDDCQTLIGRCQINREATPREDNGDLLIAEQVYSSVAIITVEQFDAGGQSTSSKSQAWRVLHASFSKQSCIDALRDRLGRDTDYDVVVDVDSEKLCPADGSPVAIAVPLASKPLVNGRLFTYLPLPLATGFPCHIHALFALTDSRDHLRNAGEKVLDHTRDKVLIEWNRVLFENFIPKTWALSLQNLRQRAERSDLYDVWPSLQHQASSGESIYWHRMPAQVLQAILDRDLAVWPTFSSTPPAYTKLSAVIVASDQTPRSALESLVSAGLKIVQPPTYIFDMIEKAKLHHGDSAKILTPRTAHAALLPVSSDLPALSASDKEAILSYLFLSNELSLLGELPIIPTVSGQDTMLHTTSQWRHTLLNKEEAELFGSHDANAIALDRLPSLISAALCRNGEASLNVARMDCKRVLEYLHQELDGVLPRACEERAADDTIRWLFRFWKWLPQWPLRIELAAAAKPLALLVANDGRLRVLDEGIFLGSELDATLREILEKLGLHFLHPSFPPSAVSVIDRKIILDPFNAPNILDNVQTGDASRPSFSDGEIQLLGTHLASCLVRAGRLSTEHKSLLRSLPVYRLFSSVGTSAGWELRTSLASIPITSRIYRISGAKDVLLPIIPNAVFVSASGWEGDLLEAIDLQSAARVLKASDVVTLCIKTLVEQSPAWQLAFLEHLAARPHLLSYSDKGILRKSPFIAVGHGISRRPPEDVVDTDSPIATLVRVDEERYPASCDAGIYHRMMDPLRSLGLLRNCLSVDFVGDRIQYISKLSKSSAEDADKLARSLIKMIADTSFDCSHLRLNDTVEWLPTPRGMCSPSACRDRSCRQLVDRVMPILDMEISSALRQALGWSMPVPIDVLMSQMKAVVLEEHNAEYLYRLIREFGNRLSDFSTHLGTLQNIVQDHAWIPISWEPIRIATTSQAVFSREADGLPGFWTIPSDLVALKGVKSLLLKMGCNEKPSTTAILQRIADEKKKEPRCNLRQVVRLLDAIGHLPENHNQELIPVFVPDVRGYLRRSDEVYYDDLGARALELALPAGFYKMHTLITDDIATRLGIRSLSSWHLGHLDADEDMHEDLTTRIQGVLKSYSITQSFNEFLANAADANASAFGIVFDESQHDNVSKPVFMTDEMKRICGGDALIIHNDSLFQEKDWKGIRHVGVGGKQGDMDTIGRFGLGSLVMFHFSEVPMIVSGEFVLFLDPSTKYLPPEGHRKRSALRLPLSKLQSLYNGHLSRLYGIFGFSADKEFYDGTLFYLPLRTNSHPKRGNLSAHTVTPLSLQNLIRDYEADAPSSLLFLGVKHVSAHWRKSSGVVEGLWAITAERGDVHTEEDFRCHDVVMAHKDSLPKSQDQVWRVASMRFCAEDVPPELQGLVIKHQLKILDVGLAVVISPSITMPTRPRFFSKLPLPVYTSLPLHIHASFILADDRRSIRFDDNGQSVLEAVFNRWLLSSRIPLLYFWFLEQWPSATSNSNLFPAAKVPGSDIKDPLSQVVVNGFYELLPATSRNVFHSASGKRLQPTDAVFLTSHILPVASSSMLLALKPDELVEFPSTTYIKALKTDDRLKWVKSEYVCQVIRRNRTSFLNAFTSPKLNVSGVQEILDGIQEDLDPSHLAGLPLLPLANDTLADINDSSHTMIYASTLHDRRRPWPLFPSDRFVHPDFRVENILGRGLNVSEFDGPAVAEFVKSRLPKSISPIMDINKKGAAWIQSFWQCLDIPKTSIEHISSLALVKTTHAGRYVSMEYCQTDAVLVIPMNHRDAEYECTEGLRKMGALFVRLDDMPPPLRELLGSVPFNFVEVLKFVAWKCNSLEDEVNSIPQLFSRLFENECRQFSLWARREIQTCIVDTSLGLRSLICRLPIWPAACANVVKLRALRDRDVQILPWMFELEHVVPFLQGSRCYYTSVPLSVLTQLELEVKPMTVPVILLYLNDLKVLTPGDVSLYQQFLDRLFLHCQSQLSDVTSIRVPNSSRAMVNSDTLYAGRTVNAFRDIFSSHSQYLIHPDFVGYEKKLESFGLKSKLDFTTFMTCVQTWCRSGRFDNNRRQQAAALYRWYQDLPMEIGAHQYKWSQLKNYDFIPRRQSLPRYGLTNILTHRIVKSLPNIISPSNVLRPEHEAIAWTQRGLFDVVPHERLFLADLSLGVPTVEEVVEHLLVLALCAAEEFSGNGEVLRDLTQTYEWLNQRSKKAGDILLNYTDKDLFLNVDDPENGPWRFASASQLIFNAPDEDDRQSVRTFLMPFKNLLLAANAHEIKQLVAPPVEWQSPNDLFSRLRLAINEQRLKGQLTDALLVSTDGSELPVHRSFLAASVKHFRDLFCDSGYAESSSSASPDDPVRILVEETGAIIQTIVDFIYTGRPTIKDEHDQGELLSVLKLAHLWGIADLYAEIESMLVATITPGTFADLHRDAKLLEAQVLQQHCETYAKEHWQVFRDLGIATDL</sequence>
<dbReference type="PANTHER" id="PTHR15600">
    <property type="entry name" value="SACSIN"/>
    <property type="match status" value="1"/>
</dbReference>
<dbReference type="SMART" id="SM00225">
    <property type="entry name" value="BTB"/>
    <property type="match status" value="1"/>
</dbReference>
<dbReference type="Gene3D" id="3.30.710.10">
    <property type="entry name" value="Potassium Channel Kv1.1, Chain A"/>
    <property type="match status" value="1"/>
</dbReference>
<accession>A0A8H7U2S2</accession>
<proteinExistence type="predicted"/>
<dbReference type="PROSITE" id="PS50097">
    <property type="entry name" value="BTB"/>
    <property type="match status" value="1"/>
</dbReference>
<dbReference type="Pfam" id="PF00651">
    <property type="entry name" value="BTB"/>
    <property type="match status" value="1"/>
</dbReference>
<dbReference type="Pfam" id="PF25794">
    <property type="entry name" value="SACS"/>
    <property type="match status" value="2"/>
</dbReference>
<name>A0A8H7U2S2_9APHY</name>
<protein>
    <recommendedName>
        <fullName evidence="1">BTB domain-containing protein</fullName>
    </recommendedName>
</protein>
<dbReference type="GO" id="GO:0030544">
    <property type="term" value="F:Hsp70 protein binding"/>
    <property type="evidence" value="ECO:0007669"/>
    <property type="project" value="TreeGrafter"/>
</dbReference>
<reference evidence="2" key="1">
    <citation type="submission" date="2020-11" db="EMBL/GenBank/DDBJ databases">
        <authorList>
            <person name="Koelle M."/>
            <person name="Horta M.A.C."/>
            <person name="Nowrousian M."/>
            <person name="Ohm R.A."/>
            <person name="Benz P."/>
            <person name="Pilgard A."/>
        </authorList>
    </citation>
    <scope>NUCLEOTIDE SEQUENCE</scope>
    <source>
        <strain evidence="2">FPRL280</strain>
    </source>
</reference>
<dbReference type="Gene3D" id="3.30.565.10">
    <property type="entry name" value="Histidine kinase-like ATPase, C-terminal domain"/>
    <property type="match status" value="1"/>
</dbReference>
<dbReference type="PANTHER" id="PTHR15600:SF42">
    <property type="entry name" value="SACSIN"/>
    <property type="match status" value="1"/>
</dbReference>
<dbReference type="InterPro" id="IPR011333">
    <property type="entry name" value="SKP1/BTB/POZ_sf"/>
</dbReference>
<dbReference type="EMBL" id="JADOXO010000073">
    <property type="protein sequence ID" value="KAF9815249.1"/>
    <property type="molecule type" value="Genomic_DNA"/>
</dbReference>
<dbReference type="InterPro" id="IPR052972">
    <property type="entry name" value="Sacsin_chaperone_reg"/>
</dbReference>
<dbReference type="InterPro" id="IPR036890">
    <property type="entry name" value="HATPase_C_sf"/>
</dbReference>
<evidence type="ECO:0000313" key="2">
    <source>
        <dbReference type="EMBL" id="KAF9815249.1"/>
    </source>
</evidence>
<gene>
    <name evidence="2" type="ORF">IEO21_04696</name>
</gene>
<dbReference type="InterPro" id="IPR058210">
    <property type="entry name" value="SACS/Nov_dom"/>
</dbReference>
<dbReference type="SUPFAM" id="SSF55874">
    <property type="entry name" value="ATPase domain of HSP90 chaperone/DNA topoisomerase II/histidine kinase"/>
    <property type="match status" value="2"/>
</dbReference>